<dbReference type="GeneID" id="14013698"/>
<keyword evidence="2" id="KW-1185">Reference proteome</keyword>
<dbReference type="RefSeq" id="YP_007005746.1">
    <property type="nucleotide sequence ID" value="NC_019514.1"/>
</dbReference>
<organism evidence="1 2">
    <name type="scientific">Erwinia phage vB_EamP-S6</name>
    <dbReference type="NCBI Taxonomy" id="1051675"/>
    <lineage>
        <taxon>Viruses</taxon>
        <taxon>Duplodnaviria</taxon>
        <taxon>Heunggongvirae</taxon>
        <taxon>Uroviricota</taxon>
        <taxon>Caudoviricetes</taxon>
        <taxon>Schitoviridae</taxon>
        <taxon>Waedenswilvirus</taxon>
        <taxon>Waedenswilvirus S6</taxon>
    </lineage>
</organism>
<evidence type="ECO:0000313" key="2">
    <source>
        <dbReference type="Proteomes" id="UP000008893"/>
    </source>
</evidence>
<protein>
    <submittedName>
        <fullName evidence="1">Gp010</fullName>
    </submittedName>
</protein>
<accession>G0YQA2</accession>
<dbReference type="Proteomes" id="UP000008893">
    <property type="component" value="Segment"/>
</dbReference>
<reference evidence="1 2" key="1">
    <citation type="journal article" date="2011" name="Appl. Environ. Microbiol.">
        <title>Novel Virulent and Broad-Host-Range Erwinia amylovora Bacteriophages Reveal a High Degree of Mosaicism and a Relationship to Enterobacteriaceae Phages.</title>
        <authorList>
            <person name="Born Y."/>
            <person name="Fieseler L."/>
            <person name="Marazzi J."/>
            <person name="Lurz R."/>
            <person name="Duffy B."/>
            <person name="Loessner M.J."/>
        </authorList>
    </citation>
    <scope>NUCLEOTIDE SEQUENCE [LARGE SCALE GENOMIC DNA]</scope>
</reference>
<dbReference type="KEGG" id="vg:14013698"/>
<dbReference type="EMBL" id="HQ728266">
    <property type="protein sequence ID" value="AEJ81529.1"/>
    <property type="molecule type" value="Genomic_DNA"/>
</dbReference>
<proteinExistence type="predicted"/>
<sequence length="50" mass="5997">MLRYEMPRLDLLGILDNLFIFREFIDGTPEGGTSLMYRMMEYHLDPELDQ</sequence>
<evidence type="ECO:0000313" key="1">
    <source>
        <dbReference type="EMBL" id="AEJ81529.1"/>
    </source>
</evidence>
<name>G0YQA2_9CAUD</name>